<keyword evidence="3" id="KW-1185">Reference proteome</keyword>
<evidence type="ECO:0000313" key="2">
    <source>
        <dbReference type="EMBL" id="KAJ4833725.1"/>
    </source>
</evidence>
<accession>A0A9Q0FLJ5</accession>
<proteinExistence type="predicted"/>
<dbReference type="PANTHER" id="PTHR33528:SF14">
    <property type="entry name" value="SOLUTE CARRIER FAMILY 35 MEMBER A4"/>
    <property type="match status" value="1"/>
</dbReference>
<reference evidence="2" key="1">
    <citation type="submission" date="2022-02" db="EMBL/GenBank/DDBJ databases">
        <authorList>
            <person name="Henning P.M."/>
            <person name="McCubbin A.G."/>
            <person name="Shore J.S."/>
        </authorList>
    </citation>
    <scope>NUCLEOTIDE SEQUENCE</scope>
    <source>
        <strain evidence="2">F60SS</strain>
        <tissue evidence="2">Leaves</tissue>
    </source>
</reference>
<gene>
    <name evidence="2" type="ORF">Tsubulata_036333</name>
</gene>
<dbReference type="InterPro" id="IPR027854">
    <property type="entry name" value="STMP1"/>
</dbReference>
<keyword evidence="1" id="KW-0732">Signal</keyword>
<dbReference type="OrthoDB" id="2012160at2759"/>
<feature type="chain" id="PRO_5040146283" evidence="1">
    <location>
        <begin position="18"/>
        <end position="57"/>
    </location>
</feature>
<protein>
    <submittedName>
        <fullName evidence="2">Uncharacterized protein</fullName>
    </submittedName>
</protein>
<name>A0A9Q0FLJ5_9ROSI</name>
<evidence type="ECO:0000313" key="3">
    <source>
        <dbReference type="Proteomes" id="UP001141552"/>
    </source>
</evidence>
<dbReference type="PANTHER" id="PTHR33528">
    <property type="entry name" value="OS07G0239500 PROTEIN"/>
    <property type="match status" value="1"/>
</dbReference>
<organism evidence="2 3">
    <name type="scientific">Turnera subulata</name>
    <dbReference type="NCBI Taxonomy" id="218843"/>
    <lineage>
        <taxon>Eukaryota</taxon>
        <taxon>Viridiplantae</taxon>
        <taxon>Streptophyta</taxon>
        <taxon>Embryophyta</taxon>
        <taxon>Tracheophyta</taxon>
        <taxon>Spermatophyta</taxon>
        <taxon>Magnoliopsida</taxon>
        <taxon>eudicotyledons</taxon>
        <taxon>Gunneridae</taxon>
        <taxon>Pentapetalae</taxon>
        <taxon>rosids</taxon>
        <taxon>fabids</taxon>
        <taxon>Malpighiales</taxon>
        <taxon>Passifloraceae</taxon>
        <taxon>Turnera</taxon>
    </lineage>
</organism>
<evidence type="ECO:0000256" key="1">
    <source>
        <dbReference type="SAM" id="SignalP"/>
    </source>
</evidence>
<feature type="signal peptide" evidence="1">
    <location>
        <begin position="1"/>
        <end position="17"/>
    </location>
</feature>
<reference evidence="2" key="2">
    <citation type="journal article" date="2023" name="Plants (Basel)">
        <title>Annotation of the Turnera subulata (Passifloraceae) Draft Genome Reveals the S-Locus Evolved after the Divergence of Turneroideae from Passifloroideae in a Stepwise Manner.</title>
        <authorList>
            <person name="Henning P.M."/>
            <person name="Roalson E.H."/>
            <person name="Mir W."/>
            <person name="McCubbin A.G."/>
            <person name="Shore J.S."/>
        </authorList>
    </citation>
    <scope>NUCLEOTIDE SEQUENCE</scope>
    <source>
        <strain evidence="2">F60SS</strain>
    </source>
</reference>
<comment type="caution">
    <text evidence="2">The sequence shown here is derived from an EMBL/GenBank/DDBJ whole genome shotgun (WGS) entry which is preliminary data.</text>
</comment>
<dbReference type="EMBL" id="JAKUCV010004880">
    <property type="protein sequence ID" value="KAJ4833725.1"/>
    <property type="molecule type" value="Genomic_DNA"/>
</dbReference>
<dbReference type="Proteomes" id="UP001141552">
    <property type="component" value="Unassembled WGS sequence"/>
</dbReference>
<dbReference type="Pfam" id="PF15054">
    <property type="entry name" value="DUF4535"/>
    <property type="match status" value="1"/>
</dbReference>
<sequence length="57" mass="6606">MGIISRGFSFFLGSAFGIFLAQNYNVPDVRELAYTALERAKEIERTYRKTKKQDEND</sequence>
<dbReference type="AlphaFoldDB" id="A0A9Q0FLJ5"/>